<dbReference type="EMBL" id="CM018031">
    <property type="protein sequence ID" value="KAA8550025.1"/>
    <property type="molecule type" value="Genomic_DNA"/>
</dbReference>
<evidence type="ECO:0000313" key="3">
    <source>
        <dbReference type="Proteomes" id="UP000325577"/>
    </source>
</evidence>
<protein>
    <submittedName>
        <fullName evidence="2">Uncharacterized protein</fullName>
    </submittedName>
</protein>
<proteinExistence type="predicted"/>
<evidence type="ECO:0000313" key="2">
    <source>
        <dbReference type="EMBL" id="KAA8550025.1"/>
    </source>
</evidence>
<sequence>MHTSTPVAAIRDSPLRLTWADQAHSGEFIPKKALDLEEKYGGFSVNTDFLLRSNSHSHGEANNGRSKEKGFGRVSQLNQLATHRHLAINASVVQKPFLWSVPICTQSTNVIHNHVDNAPPALPTPATPFGRKTGVTPGP</sequence>
<reference evidence="2 3" key="1">
    <citation type="submission" date="2019-09" db="EMBL/GenBank/DDBJ databases">
        <title>A chromosome-level genome assembly of the Chinese tupelo Nyssa sinensis.</title>
        <authorList>
            <person name="Yang X."/>
            <person name="Kang M."/>
            <person name="Yang Y."/>
            <person name="Xiong H."/>
            <person name="Wang M."/>
            <person name="Zhang Z."/>
            <person name="Wang Z."/>
            <person name="Wu H."/>
            <person name="Ma T."/>
            <person name="Liu J."/>
            <person name="Xi Z."/>
        </authorList>
    </citation>
    <scope>NUCLEOTIDE SEQUENCE [LARGE SCALE GENOMIC DNA]</scope>
    <source>
        <strain evidence="2">J267</strain>
        <tissue evidence="2">Leaf</tissue>
    </source>
</reference>
<dbReference type="Proteomes" id="UP000325577">
    <property type="component" value="Linkage Group LG0"/>
</dbReference>
<gene>
    <name evidence="2" type="ORF">F0562_001709</name>
</gene>
<feature type="region of interest" description="Disordered" evidence="1">
    <location>
        <begin position="119"/>
        <end position="139"/>
    </location>
</feature>
<organism evidence="2 3">
    <name type="scientific">Nyssa sinensis</name>
    <dbReference type="NCBI Taxonomy" id="561372"/>
    <lineage>
        <taxon>Eukaryota</taxon>
        <taxon>Viridiplantae</taxon>
        <taxon>Streptophyta</taxon>
        <taxon>Embryophyta</taxon>
        <taxon>Tracheophyta</taxon>
        <taxon>Spermatophyta</taxon>
        <taxon>Magnoliopsida</taxon>
        <taxon>eudicotyledons</taxon>
        <taxon>Gunneridae</taxon>
        <taxon>Pentapetalae</taxon>
        <taxon>asterids</taxon>
        <taxon>Cornales</taxon>
        <taxon>Nyssaceae</taxon>
        <taxon>Nyssa</taxon>
    </lineage>
</organism>
<accession>A0A5J5C3U1</accession>
<dbReference type="AlphaFoldDB" id="A0A5J5C3U1"/>
<evidence type="ECO:0000256" key="1">
    <source>
        <dbReference type="SAM" id="MobiDB-lite"/>
    </source>
</evidence>
<keyword evidence="3" id="KW-1185">Reference proteome</keyword>
<name>A0A5J5C3U1_9ASTE</name>